<feature type="domain" description="Glycosyltransferase 2-like" evidence="4">
    <location>
        <begin position="29"/>
        <end position="152"/>
    </location>
</feature>
<dbReference type="AlphaFoldDB" id="A0A1G9GZ01"/>
<dbReference type="SUPFAM" id="SSF53448">
    <property type="entry name" value="Nucleotide-diphospho-sugar transferases"/>
    <property type="match status" value="1"/>
</dbReference>
<dbReference type="STRING" id="386301.SAMN05216282_1255"/>
<dbReference type="InterPro" id="IPR029044">
    <property type="entry name" value="Nucleotide-diphossugar_trans"/>
</dbReference>
<proteinExistence type="predicted"/>
<feature type="domain" description="Transposase IS4-like" evidence="3">
    <location>
        <begin position="179"/>
        <end position="337"/>
    </location>
</feature>
<evidence type="ECO:0000256" key="2">
    <source>
        <dbReference type="SAM" id="Phobius"/>
    </source>
</evidence>
<dbReference type="OrthoDB" id="4954307at2"/>
<evidence type="ECO:0000313" key="5">
    <source>
        <dbReference type="EMBL" id="SDL05881.1"/>
    </source>
</evidence>
<dbReference type="InterPro" id="IPR039365">
    <property type="entry name" value="IS701-like"/>
</dbReference>
<sequence length="436" mass="48953">MANLLTRMQEWDYYLGIAGVKRMQGLYQATLVAQGAFSVYRTEKIKDIGGWPDAIGEDIVVTWRLLEQGGRVIFEPTAVAFTVVPTNVVHFMRQRARWARGMFEGIRAVPPWRQRRTLAALITDIDFLIPLLDVGYVLIWLPGLILFLFGIPAIVSAWALTVVPITPICTSTAEAMTRQSALRKALEDRGVFYVLAVPMNQRVIAKTTGSVPGGEWRADELIASLPATAWRTRSAGNGSKGDRRYGWARARINGARDPDAEYWLLARRSLADPTEIAYYLTHGPKRVALAELARAAGARWAIEESFQTSKGQTGLDHYQVRQYTGWYRHITLSMLAHAFLTVTRSKKGATSRRQRPHRPEPARNQAPPRLPGLQRAAGPRTRPEPLTLATPTSTNRETTSLSNPRTRPINATVVLGQIDMRRHRNDQARAHEAYWE</sequence>
<dbReference type="InterPro" id="IPR012337">
    <property type="entry name" value="RNaseH-like_sf"/>
</dbReference>
<dbReference type="PANTHER" id="PTHR33627:SF1">
    <property type="entry name" value="TRANSPOSASE"/>
    <property type="match status" value="1"/>
</dbReference>
<dbReference type="Pfam" id="PF13632">
    <property type="entry name" value="Glyco_trans_2_3"/>
    <property type="match status" value="1"/>
</dbReference>
<dbReference type="Proteomes" id="UP000198701">
    <property type="component" value="Unassembled WGS sequence"/>
</dbReference>
<organism evidence="5 6">
    <name type="scientific">Cryobacterium psychrotolerans</name>
    <dbReference type="NCBI Taxonomy" id="386301"/>
    <lineage>
        <taxon>Bacteria</taxon>
        <taxon>Bacillati</taxon>
        <taxon>Actinomycetota</taxon>
        <taxon>Actinomycetes</taxon>
        <taxon>Micrococcales</taxon>
        <taxon>Microbacteriaceae</taxon>
        <taxon>Cryobacterium</taxon>
    </lineage>
</organism>
<dbReference type="GO" id="GO:0003677">
    <property type="term" value="F:DNA binding"/>
    <property type="evidence" value="ECO:0007669"/>
    <property type="project" value="InterPro"/>
</dbReference>
<dbReference type="InterPro" id="IPR002559">
    <property type="entry name" value="Transposase_11"/>
</dbReference>
<feature type="compositionally biased region" description="Polar residues" evidence="1">
    <location>
        <begin position="389"/>
        <end position="405"/>
    </location>
</feature>
<feature type="compositionally biased region" description="Basic residues" evidence="1">
    <location>
        <begin position="344"/>
        <end position="356"/>
    </location>
</feature>
<dbReference type="GO" id="GO:0006313">
    <property type="term" value="P:DNA transposition"/>
    <property type="evidence" value="ECO:0007669"/>
    <property type="project" value="InterPro"/>
</dbReference>
<evidence type="ECO:0000256" key="1">
    <source>
        <dbReference type="SAM" id="MobiDB-lite"/>
    </source>
</evidence>
<evidence type="ECO:0000259" key="4">
    <source>
        <dbReference type="Pfam" id="PF13632"/>
    </source>
</evidence>
<dbReference type="GO" id="GO:0004803">
    <property type="term" value="F:transposase activity"/>
    <property type="evidence" value="ECO:0007669"/>
    <property type="project" value="InterPro"/>
</dbReference>
<dbReference type="RefSeq" id="WP_134574577.1">
    <property type="nucleotide sequence ID" value="NZ_FNFU01000025.1"/>
</dbReference>
<dbReference type="Gene3D" id="3.90.550.10">
    <property type="entry name" value="Spore Coat Polysaccharide Biosynthesis Protein SpsA, Chain A"/>
    <property type="match status" value="1"/>
</dbReference>
<feature type="transmembrane region" description="Helical" evidence="2">
    <location>
        <begin position="145"/>
        <end position="169"/>
    </location>
</feature>
<evidence type="ECO:0000313" key="6">
    <source>
        <dbReference type="Proteomes" id="UP000198701"/>
    </source>
</evidence>
<feature type="region of interest" description="Disordered" evidence="1">
    <location>
        <begin position="344"/>
        <end position="409"/>
    </location>
</feature>
<keyword evidence="2" id="KW-1133">Transmembrane helix</keyword>
<evidence type="ECO:0000259" key="3">
    <source>
        <dbReference type="Pfam" id="PF01609"/>
    </source>
</evidence>
<dbReference type="EMBL" id="FNFU01000025">
    <property type="protein sequence ID" value="SDL05881.1"/>
    <property type="molecule type" value="Genomic_DNA"/>
</dbReference>
<reference evidence="5 6" key="1">
    <citation type="submission" date="2016-10" db="EMBL/GenBank/DDBJ databases">
        <authorList>
            <person name="de Groot N.N."/>
        </authorList>
    </citation>
    <scope>NUCLEOTIDE SEQUENCE [LARGE SCALE GENOMIC DNA]</scope>
    <source>
        <strain evidence="5 6">CGMCC 1.5382</strain>
    </source>
</reference>
<dbReference type="PANTHER" id="PTHR33627">
    <property type="entry name" value="TRANSPOSASE"/>
    <property type="match status" value="1"/>
</dbReference>
<dbReference type="Pfam" id="PF01609">
    <property type="entry name" value="DDE_Tnp_1"/>
    <property type="match status" value="1"/>
</dbReference>
<gene>
    <name evidence="5" type="ORF">SAMN05216282_1255</name>
</gene>
<keyword evidence="6" id="KW-1185">Reference proteome</keyword>
<protein>
    <submittedName>
        <fullName evidence="5">Transposase DDE domain-containing protein</fullName>
    </submittedName>
</protein>
<accession>A0A1G9GZ01</accession>
<name>A0A1G9GZ01_9MICO</name>
<dbReference type="InterPro" id="IPR001173">
    <property type="entry name" value="Glyco_trans_2-like"/>
</dbReference>
<dbReference type="SUPFAM" id="SSF53098">
    <property type="entry name" value="Ribonuclease H-like"/>
    <property type="match status" value="1"/>
</dbReference>
<keyword evidence="2" id="KW-0472">Membrane</keyword>
<keyword evidence="2" id="KW-0812">Transmembrane</keyword>